<dbReference type="OrthoDB" id="981298at2"/>
<gene>
    <name evidence="1" type="ORF">DK880_00381</name>
</gene>
<evidence type="ECO:0000313" key="2">
    <source>
        <dbReference type="Proteomes" id="UP000245872"/>
    </source>
</evidence>
<name>A0A2Z3L8H1_9BACT</name>
<evidence type="ECO:0000313" key="1">
    <source>
        <dbReference type="EMBL" id="AWN81709.1"/>
    </source>
</evidence>
<protein>
    <submittedName>
        <fullName evidence="1">Uncharacterized protein</fullName>
    </submittedName>
</protein>
<dbReference type="EMBL" id="CP029619">
    <property type="protein sequence ID" value="AWN81709.1"/>
    <property type="molecule type" value="Genomic_DNA"/>
</dbReference>
<dbReference type="Proteomes" id="UP000245872">
    <property type="component" value="Chromosome"/>
</dbReference>
<sequence>MKNKEVRRSNQSKGNYCVLLVAVSIVVVIFCTSCGVKSAFLAKRNDMMGRLLAASKENKGASAEAAMDDYMALSVLLDDSRKEKLEKSINKIEKVEEGIAFIEIHLVYQKLYEAWRKVLSPSEAAELKNKVESCSDQEKIDEQIKASLPNVLQDQIKDARVRSRLKILDIGELKKMLSAVRQKKLTVTEGNLKQIIDQESEKKEATIPTESTKKDDWGEKLPLKGVEREEFMRLIMQFCNADQKQLKALFYRAEAESIENFLYAFNNDGVFNLSERIDLLGTLSYLYKCDTKLCVKMCNDPGSLTTLDQFTIYRICPNLHLLTKLRDALS</sequence>
<keyword evidence="2" id="KW-1185">Reference proteome</keyword>
<proteinExistence type="predicted"/>
<dbReference type="RefSeq" id="WP_109997134.1">
    <property type="nucleotide sequence ID" value="NZ_CP029619.1"/>
</dbReference>
<reference evidence="1 2" key="1">
    <citation type="submission" date="2018-05" db="EMBL/GenBank/DDBJ databases">
        <title>Candidatus Cardinium hertigii Genome Assembly.</title>
        <authorList>
            <person name="Showmaker K.C."/>
            <person name="Walden K.O."/>
            <person name="Fields C.J."/>
            <person name="Lambert K.N."/>
            <person name="Hudson M.E."/>
        </authorList>
    </citation>
    <scope>NUCLEOTIDE SEQUENCE [LARGE SCALE GENOMIC DNA]</scope>
    <source>
        <strain evidence="2">cHgTN10</strain>
    </source>
</reference>
<dbReference type="AlphaFoldDB" id="A0A2Z3L8H1"/>
<dbReference type="KEGG" id="cher:DK880_00381"/>
<accession>A0A2Z3L8H1</accession>
<organism evidence="1 2">
    <name type="scientific">Candidatus Cardinium hertigii</name>
    <dbReference type="NCBI Taxonomy" id="247481"/>
    <lineage>
        <taxon>Bacteria</taxon>
        <taxon>Pseudomonadati</taxon>
        <taxon>Bacteroidota</taxon>
        <taxon>Cytophagia</taxon>
        <taxon>Cytophagales</taxon>
        <taxon>Amoebophilaceae</taxon>
        <taxon>Candidatus Cardinium</taxon>
    </lineage>
</organism>